<geneLocation type="plasmid" evidence="2 3">
    <name>p1-159</name>
</geneLocation>
<organism evidence="2 3">
    <name type="scientific">Serratia liquefaciens</name>
    <dbReference type="NCBI Taxonomy" id="614"/>
    <lineage>
        <taxon>Bacteria</taxon>
        <taxon>Pseudomonadati</taxon>
        <taxon>Pseudomonadota</taxon>
        <taxon>Gammaproteobacteria</taxon>
        <taxon>Enterobacterales</taxon>
        <taxon>Yersiniaceae</taxon>
        <taxon>Serratia</taxon>
    </lineage>
</organism>
<evidence type="ECO:0000256" key="1">
    <source>
        <dbReference type="SAM" id="Phobius"/>
    </source>
</evidence>
<sequence>MTWRILFMYAFSIAIMTGVSRYYYLDAVAWRERADKATESSRQQESALKLSLRKQREVAELDKYYMEKLDEAMRENTTLRARLSDGTHRMLVSGGSPSSRHSCSAASRLGHAPAIELSADIGQHILSVRERIINDHQKLIYLQDYIRRVCLGVTEKGKQDENQ</sequence>
<keyword evidence="1" id="KW-0472">Membrane</keyword>
<keyword evidence="1" id="KW-1133">Transmembrane helix</keyword>
<evidence type="ECO:0000313" key="3">
    <source>
        <dbReference type="Proteomes" id="UP000317572"/>
    </source>
</evidence>
<dbReference type="Proteomes" id="UP000317572">
    <property type="component" value="Plasmid p1-159"/>
</dbReference>
<protein>
    <submittedName>
        <fullName evidence="2">Lysis protein</fullName>
    </submittedName>
</protein>
<accession>A0A515D5L6</accession>
<dbReference type="InterPro" id="IPR004929">
    <property type="entry name" value="I-spanin"/>
</dbReference>
<dbReference type="GO" id="GO:0044659">
    <property type="term" value="P:viral release from host cell by cytolysis"/>
    <property type="evidence" value="ECO:0007669"/>
    <property type="project" value="InterPro"/>
</dbReference>
<dbReference type="Pfam" id="PF03245">
    <property type="entry name" value="Phage_lysis"/>
    <property type="match status" value="1"/>
</dbReference>
<evidence type="ECO:0000313" key="2">
    <source>
        <dbReference type="EMBL" id="QDL35699.1"/>
    </source>
</evidence>
<keyword evidence="1" id="KW-0812">Transmembrane</keyword>
<proteinExistence type="predicted"/>
<gene>
    <name evidence="2" type="ORF">EGO53_28305</name>
</gene>
<reference evidence="2 3" key="1">
    <citation type="submission" date="2018-11" db="EMBL/GenBank/DDBJ databases">
        <title>The first complete genome of Serratia liquefaciens isolated from metalophyte plant revel distinctness adaptive mechanisms in an extreme habitat.</title>
        <authorList>
            <person name="Caneschi W.L."/>
            <person name="Sanchez A.B."/>
            <person name="Felestrino E.B."/>
            <person name="Assis R.A.B."/>
            <person name="Lemes C.G.C."/>
            <person name="Cordeiro I.F."/>
            <person name="Fonseca N.P."/>
            <person name="Villa M."/>
            <person name="Vieira I.T."/>
            <person name="Moraes L.A."/>
            <person name="Kamino L.H.Y."/>
            <person name="do Carmo F."/>
            <person name="Garcia C.M."/>
            <person name="Almeida N.F."/>
            <person name="Silva R.S."/>
            <person name="Ferro J.A."/>
            <person name="Ferro M.I.T."/>
            <person name="Varani A.M."/>
            <person name="Ferreira R.M."/>
            <person name="dos Santos V.L."/>
            <person name="Silva U.C."/>
            <person name="Setubal J.C."/>
            <person name="Moreira L.M."/>
        </authorList>
    </citation>
    <scope>NUCLEOTIDE SEQUENCE [LARGE SCALE GENOMIC DNA]</scope>
    <source>
        <strain evidence="2 3">FG3</strain>
        <plasmid evidence="2 3">p1-159</plasmid>
    </source>
</reference>
<keyword evidence="2" id="KW-0614">Plasmid</keyword>
<feature type="transmembrane region" description="Helical" evidence="1">
    <location>
        <begin position="6"/>
        <end position="24"/>
    </location>
</feature>
<dbReference type="EMBL" id="CP033894">
    <property type="protein sequence ID" value="QDL35699.1"/>
    <property type="molecule type" value="Genomic_DNA"/>
</dbReference>
<name>A0A515D5L6_SERLI</name>
<dbReference type="AlphaFoldDB" id="A0A515D5L6"/>